<evidence type="ECO:0000256" key="1">
    <source>
        <dbReference type="SAM" id="Phobius"/>
    </source>
</evidence>
<accession>K8E9L3</accession>
<name>K8E9L3_9CHLO</name>
<proteinExistence type="predicted"/>
<sequence length="100" mass="11518">MTNNNLIASLLRDDKSKMATLIACGASAVALIYYNREVRNQIANIFMVRFLLLLFVVAVVFRWSSFIIIIIISLMMMMMVMTMPLLVCERKTTRLIFCEC</sequence>
<feature type="transmembrane region" description="Helical" evidence="1">
    <location>
        <begin position="42"/>
        <end position="61"/>
    </location>
</feature>
<dbReference type="EMBL" id="FO082278">
    <property type="protein sequence ID" value="CCO14361.1"/>
    <property type="molecule type" value="Genomic_DNA"/>
</dbReference>
<evidence type="ECO:0000313" key="3">
    <source>
        <dbReference type="Proteomes" id="UP000198341"/>
    </source>
</evidence>
<dbReference type="RefSeq" id="XP_007515482.1">
    <property type="nucleotide sequence ID" value="XM_007515420.1"/>
</dbReference>
<organism evidence="2 3">
    <name type="scientific">Bathycoccus prasinos</name>
    <dbReference type="NCBI Taxonomy" id="41875"/>
    <lineage>
        <taxon>Eukaryota</taxon>
        <taxon>Viridiplantae</taxon>
        <taxon>Chlorophyta</taxon>
        <taxon>Mamiellophyceae</taxon>
        <taxon>Mamiellales</taxon>
        <taxon>Bathycoccaceae</taxon>
        <taxon>Bathycoccus</taxon>
    </lineage>
</organism>
<dbReference type="Proteomes" id="UP000198341">
    <property type="component" value="Chromosome 1"/>
</dbReference>
<keyword evidence="3" id="KW-1185">Reference proteome</keyword>
<keyword evidence="1" id="KW-0812">Transmembrane</keyword>
<feature type="transmembrane region" description="Helical" evidence="1">
    <location>
        <begin position="67"/>
        <end position="87"/>
    </location>
</feature>
<evidence type="ECO:0000313" key="2">
    <source>
        <dbReference type="EMBL" id="CCO14361.1"/>
    </source>
</evidence>
<dbReference type="AlphaFoldDB" id="K8E9L3"/>
<dbReference type="GeneID" id="19017797"/>
<feature type="transmembrane region" description="Helical" evidence="1">
    <location>
        <begin position="18"/>
        <end position="35"/>
    </location>
</feature>
<dbReference type="KEGG" id="bpg:Bathy01g00610"/>
<keyword evidence="1" id="KW-0472">Membrane</keyword>
<gene>
    <name evidence="2" type="ORF">Bathy01g00610</name>
</gene>
<protein>
    <submittedName>
        <fullName evidence="2">Uncharacterized protein</fullName>
    </submittedName>
</protein>
<keyword evidence="1" id="KW-1133">Transmembrane helix</keyword>
<reference evidence="2 3" key="1">
    <citation type="submission" date="2011-10" db="EMBL/GenBank/DDBJ databases">
        <authorList>
            <person name="Genoscope - CEA"/>
        </authorList>
    </citation>
    <scope>NUCLEOTIDE SEQUENCE [LARGE SCALE GENOMIC DNA]</scope>
    <source>
        <strain evidence="2 3">RCC 1105</strain>
    </source>
</reference>